<feature type="compositionally biased region" description="Basic and acidic residues" evidence="7">
    <location>
        <begin position="52"/>
        <end position="63"/>
    </location>
</feature>
<feature type="compositionally biased region" description="Gly residues" evidence="7">
    <location>
        <begin position="87"/>
        <end position="98"/>
    </location>
</feature>
<dbReference type="Pfam" id="PF02847">
    <property type="entry name" value="MA3"/>
    <property type="match status" value="2"/>
</dbReference>
<protein>
    <recommendedName>
        <fullName evidence="3">Programmed cell death protein 4</fullName>
    </recommendedName>
</protein>
<dbReference type="GO" id="GO:0005634">
    <property type="term" value="C:nucleus"/>
    <property type="evidence" value="ECO:0007669"/>
    <property type="project" value="TreeGrafter"/>
</dbReference>
<keyword evidence="5" id="KW-0677">Repeat</keyword>
<dbReference type="FunFam" id="1.25.40.180:FF:000009">
    <property type="entry name" value="programmed cell death protein 4"/>
    <property type="match status" value="1"/>
</dbReference>
<feature type="domain" description="MI" evidence="8">
    <location>
        <begin position="522"/>
        <end position="645"/>
    </location>
</feature>
<dbReference type="InterPro" id="IPR039778">
    <property type="entry name" value="PDCD4"/>
</dbReference>
<dbReference type="PANTHER" id="PTHR12626">
    <property type="entry name" value="PROGRAMMED CELL DEATH 4"/>
    <property type="match status" value="1"/>
</dbReference>
<feature type="compositionally biased region" description="Basic residues" evidence="7">
    <location>
        <begin position="73"/>
        <end position="86"/>
    </location>
</feature>
<comment type="similarity">
    <text evidence="2">Belongs to the PDCD4 family.</text>
</comment>
<dbReference type="AlphaFoldDB" id="A0A8C5WDE0"/>
<keyword evidence="10" id="KW-1185">Reference proteome</keyword>
<feature type="domain" description="MI" evidence="8">
    <location>
        <begin position="358"/>
        <end position="480"/>
    </location>
</feature>
<dbReference type="PANTHER" id="PTHR12626:SF4">
    <property type="entry name" value="PROGRAMMED CELL DEATH PROTEIN 4"/>
    <property type="match status" value="1"/>
</dbReference>
<dbReference type="PROSITE" id="PS51366">
    <property type="entry name" value="MI"/>
    <property type="match status" value="2"/>
</dbReference>
<evidence type="ECO:0000256" key="7">
    <source>
        <dbReference type="SAM" id="MobiDB-lite"/>
    </source>
</evidence>
<evidence type="ECO:0000256" key="1">
    <source>
        <dbReference type="ARBA" id="ARBA00004496"/>
    </source>
</evidence>
<dbReference type="SUPFAM" id="SSF48371">
    <property type="entry name" value="ARM repeat"/>
    <property type="match status" value="2"/>
</dbReference>
<feature type="compositionally biased region" description="Basic residues" evidence="7">
    <location>
        <begin position="41"/>
        <end position="51"/>
    </location>
</feature>
<dbReference type="InterPro" id="IPR003891">
    <property type="entry name" value="Initiation_fac_eIF4g_MI"/>
</dbReference>
<keyword evidence="6" id="KW-0539">Nucleus</keyword>
<dbReference type="Proteomes" id="UP000694569">
    <property type="component" value="Unplaced"/>
</dbReference>
<evidence type="ECO:0000256" key="5">
    <source>
        <dbReference type="ARBA" id="ARBA00022737"/>
    </source>
</evidence>
<dbReference type="FunFam" id="1.25.40.180:FF:000008">
    <property type="entry name" value="Programmed cell death protein 4"/>
    <property type="match status" value="1"/>
</dbReference>
<evidence type="ECO:0000256" key="6">
    <source>
        <dbReference type="ARBA" id="ARBA00023242"/>
    </source>
</evidence>
<reference evidence="9" key="2">
    <citation type="submission" date="2025-09" db="UniProtKB">
        <authorList>
            <consortium name="Ensembl"/>
        </authorList>
    </citation>
    <scope>IDENTIFICATION</scope>
</reference>
<proteinExistence type="inferred from homology"/>
<dbReference type="GO" id="GO:0005829">
    <property type="term" value="C:cytosol"/>
    <property type="evidence" value="ECO:0007669"/>
    <property type="project" value="TreeGrafter"/>
</dbReference>
<evidence type="ECO:0000256" key="2">
    <source>
        <dbReference type="ARBA" id="ARBA00005497"/>
    </source>
</evidence>
<dbReference type="Gene3D" id="1.25.40.180">
    <property type="match status" value="2"/>
</dbReference>
<comment type="subcellular location">
    <subcellularLocation>
        <location evidence="1">Cytoplasm</location>
    </subcellularLocation>
</comment>
<organism evidence="9 10">
    <name type="scientific">Leptobrachium leishanense</name>
    <name type="common">Leishan spiny toad</name>
    <dbReference type="NCBI Taxonomy" id="445787"/>
    <lineage>
        <taxon>Eukaryota</taxon>
        <taxon>Metazoa</taxon>
        <taxon>Chordata</taxon>
        <taxon>Craniata</taxon>
        <taxon>Vertebrata</taxon>
        <taxon>Euteleostomi</taxon>
        <taxon>Amphibia</taxon>
        <taxon>Batrachia</taxon>
        <taxon>Anura</taxon>
        <taxon>Pelobatoidea</taxon>
        <taxon>Megophryidae</taxon>
        <taxon>Leptobrachium</taxon>
    </lineage>
</organism>
<evidence type="ECO:0000259" key="8">
    <source>
        <dbReference type="PROSITE" id="PS51366"/>
    </source>
</evidence>
<dbReference type="OrthoDB" id="414546at2759"/>
<dbReference type="GO" id="GO:0045892">
    <property type="term" value="P:negative regulation of DNA-templated transcription"/>
    <property type="evidence" value="ECO:0007669"/>
    <property type="project" value="InterPro"/>
</dbReference>
<dbReference type="InterPro" id="IPR016024">
    <property type="entry name" value="ARM-type_fold"/>
</dbReference>
<dbReference type="GeneTree" id="ENSGT00390000015948"/>
<feature type="region of interest" description="Disordered" evidence="7">
    <location>
        <begin position="1"/>
        <end position="112"/>
    </location>
</feature>
<dbReference type="SMART" id="SM00544">
    <property type="entry name" value="MA3"/>
    <property type="match status" value="2"/>
</dbReference>
<name>A0A8C5WDE0_9ANUR</name>
<keyword evidence="4" id="KW-0963">Cytoplasm</keyword>
<sequence length="662" mass="72773">MSNSAAMGPGEDNAVDEEMSEEVVPRDWTPQEKALHEAKLKAKAKYRIRRTSSRDSESNETHSEAPVPPGRSHDRKSRMGKGRGLPKKGGAGGKGVWGAPGQVYSYQEPDMQDPNYDESAQGDTVYQKVVPELDELGLQRNVQPTVQEFFEHGDTGEVIVSIFVYGSARVPCVRGSAWVPCVRSSARVPCVHGSAWVPCMRSSAWVPCVHGTARVPCVRGSARVPCVRGSARVPSVRGSARVPCVRGSARVPCVRGSARVPCVRGSARVHCVRGSARVHCVRGSARVPCVRRSARVPCVRRSARVPCVHHSARVPCVRRSARVPCVRRSARVPCVRRSARVLCMRAALPDLCMHGSAQDPACAALPWLSKCAAPNLILFIQALLKELNLGRQTPGVPRLAMSLALEGKASHRELTSRLLSDLVGKVLSEEDNAEAFDRMLSDLPDLILDTPEAPQMLGQFIARAVADHALPLDFLDRYKGRVDCDHARAALDRAAVLLRIKREIIRLDNVWGVGGGQRPVKHLIKEMNLLLQEFLISGQVGEAERCLRELEVPHFHHELVYEAVVLVLEGSAEGHVLMAVKLLKALWESGLITLDQMNRGFQRVYNELPDLTLDVPLAHSVMEKLVDLCYKEGVITQQLRDQCPSRGRKRFVSEGDGGRVKE</sequence>
<reference evidence="9" key="1">
    <citation type="submission" date="2025-08" db="UniProtKB">
        <authorList>
            <consortium name="Ensembl"/>
        </authorList>
    </citation>
    <scope>IDENTIFICATION</scope>
</reference>
<evidence type="ECO:0000256" key="3">
    <source>
        <dbReference type="ARBA" id="ARBA00014414"/>
    </source>
</evidence>
<accession>A0A8C5WDE0</accession>
<evidence type="ECO:0000256" key="4">
    <source>
        <dbReference type="ARBA" id="ARBA00022490"/>
    </source>
</evidence>
<feature type="compositionally biased region" description="Basic and acidic residues" evidence="7">
    <location>
        <begin position="23"/>
        <end position="40"/>
    </location>
</feature>
<evidence type="ECO:0000313" key="9">
    <source>
        <dbReference type="Ensembl" id="ENSLLEP00000029869.1"/>
    </source>
</evidence>
<dbReference type="Ensembl" id="ENSLLET00000031025.1">
    <property type="protein sequence ID" value="ENSLLEP00000029869.1"/>
    <property type="gene ID" value="ENSLLEG00000018940.1"/>
</dbReference>
<evidence type="ECO:0000313" key="10">
    <source>
        <dbReference type="Proteomes" id="UP000694569"/>
    </source>
</evidence>